<feature type="region of interest" description="Disordered" evidence="2">
    <location>
        <begin position="1"/>
        <end position="39"/>
    </location>
</feature>
<dbReference type="Gene3D" id="3.60.10.10">
    <property type="entry name" value="Endonuclease/exonuclease/phosphatase"/>
    <property type="match status" value="1"/>
</dbReference>
<dbReference type="SUPFAM" id="SSF56219">
    <property type="entry name" value="DNase I-like"/>
    <property type="match status" value="1"/>
</dbReference>
<accession>A0A9D5BKX9</accession>
<sequence length="272" mass="30652">MEDSMGSSRVVIRSFAGKKEPVSSPNSDDSGWEDDKGVRGVGSWQKSKVADRTFESQKGDDVMGIFKVLTHVIKVSLSSSQIFSSFPNNVGNYSVAAESEEAPSQCNNRFLGDMKSFVSRKVWEFALKLGIQVRVVKRSMLRRLEEWKKEINKGNKEVESYELRAKGVSGGIIILWRKNLLCLNSSFRGRGYVGVNAMWKCEYNLVNIYSPYNAADKKRLWSSLICKKRNRGGGGWIVGGDFNSILNRKERLGVDDYMRKCQTSITSSKGWN</sequence>
<dbReference type="EMBL" id="JAMSHJ010000001">
    <property type="protein sequence ID" value="KAI5445480.1"/>
    <property type="molecule type" value="Genomic_DNA"/>
</dbReference>
<gene>
    <name evidence="3" type="ORF">KIW84_013638</name>
</gene>
<evidence type="ECO:0000256" key="2">
    <source>
        <dbReference type="SAM" id="MobiDB-lite"/>
    </source>
</evidence>
<reference evidence="3 4" key="1">
    <citation type="journal article" date="2022" name="Nat. Genet.">
        <title>Improved pea reference genome and pan-genome highlight genomic features and evolutionary characteristics.</title>
        <authorList>
            <person name="Yang T."/>
            <person name="Liu R."/>
            <person name="Luo Y."/>
            <person name="Hu S."/>
            <person name="Wang D."/>
            <person name="Wang C."/>
            <person name="Pandey M.K."/>
            <person name="Ge S."/>
            <person name="Xu Q."/>
            <person name="Li N."/>
            <person name="Li G."/>
            <person name="Huang Y."/>
            <person name="Saxena R.K."/>
            <person name="Ji Y."/>
            <person name="Li M."/>
            <person name="Yan X."/>
            <person name="He Y."/>
            <person name="Liu Y."/>
            <person name="Wang X."/>
            <person name="Xiang C."/>
            <person name="Varshney R.K."/>
            <person name="Ding H."/>
            <person name="Gao S."/>
            <person name="Zong X."/>
        </authorList>
    </citation>
    <scope>NUCLEOTIDE SEQUENCE [LARGE SCALE GENOMIC DNA]</scope>
    <source>
        <strain evidence="3 4">cv. Zhongwan 6</strain>
    </source>
</reference>
<evidence type="ECO:0000313" key="4">
    <source>
        <dbReference type="Proteomes" id="UP001058974"/>
    </source>
</evidence>
<evidence type="ECO:0000256" key="1">
    <source>
        <dbReference type="SAM" id="Coils"/>
    </source>
</evidence>
<dbReference type="InterPro" id="IPR036691">
    <property type="entry name" value="Endo/exonu/phosph_ase_sf"/>
</dbReference>
<keyword evidence="1" id="KW-0175">Coiled coil</keyword>
<evidence type="ECO:0000313" key="3">
    <source>
        <dbReference type="EMBL" id="KAI5445480.1"/>
    </source>
</evidence>
<comment type="caution">
    <text evidence="3">The sequence shown here is derived from an EMBL/GenBank/DDBJ whole genome shotgun (WGS) entry which is preliminary data.</text>
</comment>
<feature type="coiled-coil region" evidence="1">
    <location>
        <begin position="137"/>
        <end position="164"/>
    </location>
</feature>
<name>A0A9D5BKX9_PEA</name>
<protein>
    <submittedName>
        <fullName evidence="3">Uncharacterized protein</fullName>
    </submittedName>
</protein>
<dbReference type="AlphaFoldDB" id="A0A9D5BKX9"/>
<dbReference type="Proteomes" id="UP001058974">
    <property type="component" value="Chromosome 1"/>
</dbReference>
<keyword evidence="4" id="KW-1185">Reference proteome</keyword>
<dbReference type="Gramene" id="Psat01G0363800-T1">
    <property type="protein sequence ID" value="KAI5445480.1"/>
    <property type="gene ID" value="KIW84_013638"/>
</dbReference>
<proteinExistence type="predicted"/>
<organism evidence="3 4">
    <name type="scientific">Pisum sativum</name>
    <name type="common">Garden pea</name>
    <name type="synonym">Lathyrus oleraceus</name>
    <dbReference type="NCBI Taxonomy" id="3888"/>
    <lineage>
        <taxon>Eukaryota</taxon>
        <taxon>Viridiplantae</taxon>
        <taxon>Streptophyta</taxon>
        <taxon>Embryophyta</taxon>
        <taxon>Tracheophyta</taxon>
        <taxon>Spermatophyta</taxon>
        <taxon>Magnoliopsida</taxon>
        <taxon>eudicotyledons</taxon>
        <taxon>Gunneridae</taxon>
        <taxon>Pentapetalae</taxon>
        <taxon>rosids</taxon>
        <taxon>fabids</taxon>
        <taxon>Fabales</taxon>
        <taxon>Fabaceae</taxon>
        <taxon>Papilionoideae</taxon>
        <taxon>50 kb inversion clade</taxon>
        <taxon>NPAAA clade</taxon>
        <taxon>Hologalegina</taxon>
        <taxon>IRL clade</taxon>
        <taxon>Fabeae</taxon>
        <taxon>Lathyrus</taxon>
    </lineage>
</organism>